<feature type="chain" id="PRO_5046624535" evidence="3">
    <location>
        <begin position="24"/>
        <end position="474"/>
    </location>
</feature>
<evidence type="ECO:0000256" key="3">
    <source>
        <dbReference type="SAM" id="SignalP"/>
    </source>
</evidence>
<evidence type="ECO:0000256" key="1">
    <source>
        <dbReference type="ARBA" id="ARBA00022729"/>
    </source>
</evidence>
<accession>A0ABT1JTN4</accession>
<name>A0ABT1JTN4_9ACTN</name>
<reference evidence="4 5" key="1">
    <citation type="submission" date="2022-06" db="EMBL/GenBank/DDBJ databases">
        <title>Sequencing the genomes of 1000 actinobacteria strains.</title>
        <authorList>
            <person name="Klenk H.-P."/>
        </authorList>
    </citation>
    <scope>NUCLEOTIDE SEQUENCE [LARGE SCALE GENOMIC DNA]</scope>
    <source>
        <strain evidence="4 5">DSM 44170</strain>
    </source>
</reference>
<feature type="region of interest" description="Disordered" evidence="2">
    <location>
        <begin position="109"/>
        <end position="195"/>
    </location>
</feature>
<dbReference type="PROSITE" id="PS00134">
    <property type="entry name" value="TRYPSIN_HIS"/>
    <property type="match status" value="1"/>
</dbReference>
<evidence type="ECO:0000313" key="5">
    <source>
        <dbReference type="Proteomes" id="UP001320766"/>
    </source>
</evidence>
<organism evidence="4 5">
    <name type="scientific">Nonomuraea roseoviolacea subsp. carminata</name>
    <dbReference type="NCBI Taxonomy" id="160689"/>
    <lineage>
        <taxon>Bacteria</taxon>
        <taxon>Bacillati</taxon>
        <taxon>Actinomycetota</taxon>
        <taxon>Actinomycetes</taxon>
        <taxon>Streptosporangiales</taxon>
        <taxon>Streptosporangiaceae</taxon>
        <taxon>Nonomuraea</taxon>
    </lineage>
</organism>
<evidence type="ECO:0000313" key="4">
    <source>
        <dbReference type="EMBL" id="MCP2345119.1"/>
    </source>
</evidence>
<keyword evidence="1 3" id="KW-0732">Signal</keyword>
<keyword evidence="5" id="KW-1185">Reference proteome</keyword>
<dbReference type="InterPro" id="IPR018114">
    <property type="entry name" value="TRYPSIN_HIS"/>
</dbReference>
<feature type="region of interest" description="Disordered" evidence="2">
    <location>
        <begin position="25"/>
        <end position="73"/>
    </location>
</feature>
<dbReference type="PANTHER" id="PTHR15462">
    <property type="entry name" value="SERINE PROTEASE"/>
    <property type="match status" value="1"/>
</dbReference>
<gene>
    <name evidence="4" type="ORF">HD595_001241</name>
</gene>
<dbReference type="EMBL" id="JAMZEC010000001">
    <property type="protein sequence ID" value="MCP2345119.1"/>
    <property type="molecule type" value="Genomic_DNA"/>
</dbReference>
<feature type="compositionally biased region" description="Low complexity" evidence="2">
    <location>
        <begin position="44"/>
        <end position="67"/>
    </location>
</feature>
<dbReference type="Gene3D" id="2.40.10.10">
    <property type="entry name" value="Trypsin-like serine proteases"/>
    <property type="match status" value="2"/>
</dbReference>
<feature type="region of interest" description="Disordered" evidence="2">
    <location>
        <begin position="208"/>
        <end position="246"/>
    </location>
</feature>
<sequence>MTLSSPLLAAVPLVAGLMGPALIGATPDPARHPGRPPAAPAPAPSSSGTPSTARTPSAGRAGARPGAVVEHVAARRPADHARVLGYWTRERMARALPIDLLDGVSRGGLLGGSPHGGPLGGSSRGGPLGGSSRGGPLGGSSRGGPLGGSSRGGPLGGVTGRSALTTAPGLSHGALKLLPRPHAATGTGGHGAERHAGGVERHTITGAAERPAGTGAAEHPTGTGAAERSAGTRAVERRHQSARPQIVTAGSRWTTGGAVTRTTGRVFMTLRGVDFVCSAGTVRSANRDVVVTAGHCVKDGTGPWAENWTFVPGYREGGAEPYGRYAARRMFVAGPWSRSADDDYDVGMVALTTWADRHVTDAVGAQEIAFNTGRGGQAFGFGYPADPPYTGEHLVYCAGKLRDDPHGQTRDQGLGCDMTAGSSGGPWLSGFDHATGWGTMTSLSSFKYSDDRRTMYGPYFGDTIKTLYTAAERA</sequence>
<dbReference type="InterPro" id="IPR043504">
    <property type="entry name" value="Peptidase_S1_PA_chymotrypsin"/>
</dbReference>
<dbReference type="InterPro" id="IPR050966">
    <property type="entry name" value="Glutamyl_endopeptidase"/>
</dbReference>
<evidence type="ECO:0000256" key="2">
    <source>
        <dbReference type="SAM" id="MobiDB-lite"/>
    </source>
</evidence>
<dbReference type="Proteomes" id="UP001320766">
    <property type="component" value="Unassembled WGS sequence"/>
</dbReference>
<feature type="compositionally biased region" description="Gly residues" evidence="2">
    <location>
        <begin position="109"/>
        <end position="159"/>
    </location>
</feature>
<proteinExistence type="predicted"/>
<protein>
    <submittedName>
        <fullName evidence="4">V8-like Glu-specific endopeptidase</fullName>
    </submittedName>
</protein>
<dbReference type="InterPro" id="IPR009003">
    <property type="entry name" value="Peptidase_S1_PA"/>
</dbReference>
<dbReference type="SUPFAM" id="SSF50494">
    <property type="entry name" value="Trypsin-like serine proteases"/>
    <property type="match status" value="1"/>
</dbReference>
<feature type="signal peptide" evidence="3">
    <location>
        <begin position="1"/>
        <end position="23"/>
    </location>
</feature>
<dbReference type="RefSeq" id="WP_253766435.1">
    <property type="nucleotide sequence ID" value="NZ_BAAAVE010000016.1"/>
</dbReference>
<comment type="caution">
    <text evidence="4">The sequence shown here is derived from an EMBL/GenBank/DDBJ whole genome shotgun (WGS) entry which is preliminary data.</text>
</comment>